<dbReference type="InterPro" id="IPR001387">
    <property type="entry name" value="Cro/C1-type_HTH"/>
</dbReference>
<evidence type="ECO:0000313" key="3">
    <source>
        <dbReference type="Proteomes" id="UP000252204"/>
    </source>
</evidence>
<organism evidence="2 3">
    <name type="scientific">Vreelandella sulfidaeris</name>
    <dbReference type="NCBI Taxonomy" id="115553"/>
    <lineage>
        <taxon>Bacteria</taxon>
        <taxon>Pseudomonadati</taxon>
        <taxon>Pseudomonadota</taxon>
        <taxon>Gammaproteobacteria</taxon>
        <taxon>Oceanospirillales</taxon>
        <taxon>Halomonadaceae</taxon>
        <taxon>Vreelandella</taxon>
    </lineage>
</organism>
<protein>
    <submittedName>
        <fullName evidence="2">Uncharacterized protein</fullName>
    </submittedName>
</protein>
<dbReference type="GO" id="GO:0003677">
    <property type="term" value="F:DNA binding"/>
    <property type="evidence" value="ECO:0007669"/>
    <property type="project" value="InterPro"/>
</dbReference>
<proteinExistence type="predicted"/>
<sequence length="212" mass="23647">MLTSYGEKNLDQGKNDKDLQKVIDAGIRKGGSGPKDGQRGKPKGPRTDYLQIEPETPGYKLVQVIFERAVGEGLASTDLADHLGIAPSTLSHLKTGRRLASSLGRDVIEKFAEFLNYPVLAVLILAEQVHLSDFYSPRNDLDRAIDRALQFMADDPEWGGMMPKDLEGASTHMKLWSVWMYERATKTRLITGGVDYLDLLKSMDEFRGEYPS</sequence>
<evidence type="ECO:0000313" key="2">
    <source>
        <dbReference type="EMBL" id="RBI66165.1"/>
    </source>
</evidence>
<dbReference type="CDD" id="cd00093">
    <property type="entry name" value="HTH_XRE"/>
    <property type="match status" value="1"/>
</dbReference>
<dbReference type="AlphaFoldDB" id="A0A365TK64"/>
<evidence type="ECO:0000256" key="1">
    <source>
        <dbReference type="SAM" id="MobiDB-lite"/>
    </source>
</evidence>
<feature type="compositionally biased region" description="Basic and acidic residues" evidence="1">
    <location>
        <begin position="8"/>
        <end position="21"/>
    </location>
</feature>
<reference evidence="3" key="1">
    <citation type="submission" date="2018-06" db="EMBL/GenBank/DDBJ databases">
        <title>Whole genome sequencing of four bacterial strains from South Shetland trench revealing bio-synthetic gene clusters.</title>
        <authorList>
            <person name="Abdel-Mageed W.M."/>
            <person name="Lehri B."/>
            <person name="Jarmusch S."/>
            <person name="Miranda K."/>
            <person name="Goodfellow M."/>
            <person name="Jaspars M."/>
            <person name="Karlyshev A.V."/>
        </authorList>
    </citation>
    <scope>NUCLEOTIDE SEQUENCE [LARGE SCALE GENOMIC DNA]</scope>
    <source>
        <strain evidence="3">SST4</strain>
    </source>
</reference>
<accession>A0A365TK64</accession>
<gene>
    <name evidence="2" type="ORF">DQ400_15615</name>
</gene>
<dbReference type="InterPro" id="IPR010982">
    <property type="entry name" value="Lambda_DNA-bd_dom_sf"/>
</dbReference>
<dbReference type="SUPFAM" id="SSF47413">
    <property type="entry name" value="lambda repressor-like DNA-binding domains"/>
    <property type="match status" value="1"/>
</dbReference>
<dbReference type="EMBL" id="QNTU01000011">
    <property type="protein sequence ID" value="RBI66165.1"/>
    <property type="molecule type" value="Genomic_DNA"/>
</dbReference>
<name>A0A365TK64_9GAMM</name>
<comment type="caution">
    <text evidence="2">The sequence shown here is derived from an EMBL/GenBank/DDBJ whole genome shotgun (WGS) entry which is preliminary data.</text>
</comment>
<dbReference type="Gene3D" id="1.10.260.40">
    <property type="entry name" value="lambda repressor-like DNA-binding domains"/>
    <property type="match status" value="1"/>
</dbReference>
<dbReference type="Proteomes" id="UP000252204">
    <property type="component" value="Unassembled WGS sequence"/>
</dbReference>
<keyword evidence="3" id="KW-1185">Reference proteome</keyword>
<feature type="region of interest" description="Disordered" evidence="1">
    <location>
        <begin position="1"/>
        <end position="49"/>
    </location>
</feature>